<evidence type="ECO:0000256" key="10">
    <source>
        <dbReference type="ARBA" id="ARBA00022989"/>
    </source>
</evidence>
<feature type="transmembrane region" description="Helical" evidence="16">
    <location>
        <begin position="286"/>
        <end position="304"/>
    </location>
</feature>
<dbReference type="PRINTS" id="PR01437">
    <property type="entry name" value="NUOXDRDTASE4"/>
</dbReference>
<dbReference type="EMBL" id="KM267717">
    <property type="protein sequence ID" value="AIT96684.1"/>
    <property type="molecule type" value="Genomic_DNA"/>
</dbReference>
<evidence type="ECO:0000256" key="13">
    <source>
        <dbReference type="ARBA" id="ARBA00023128"/>
    </source>
</evidence>
<feature type="transmembrane region" description="Helical" evidence="16">
    <location>
        <begin position="149"/>
        <end position="167"/>
    </location>
</feature>
<dbReference type="Pfam" id="PF01059">
    <property type="entry name" value="Oxidored_q5_N"/>
    <property type="match status" value="1"/>
</dbReference>
<evidence type="ECO:0000259" key="17">
    <source>
        <dbReference type="Pfam" id="PF00361"/>
    </source>
</evidence>
<feature type="domain" description="NADH:quinone oxidoreductase/Mrp antiporter transmembrane" evidence="17">
    <location>
        <begin position="112"/>
        <end position="403"/>
    </location>
</feature>
<evidence type="ECO:0000256" key="3">
    <source>
        <dbReference type="ARBA" id="ARBA00012944"/>
    </source>
</evidence>
<evidence type="ECO:0000256" key="8">
    <source>
        <dbReference type="ARBA" id="ARBA00022967"/>
    </source>
</evidence>
<dbReference type="PANTHER" id="PTHR43507">
    <property type="entry name" value="NADH-UBIQUINONE OXIDOREDUCTASE CHAIN 4"/>
    <property type="match status" value="1"/>
</dbReference>
<keyword evidence="7 16" id="KW-0812">Transmembrane</keyword>
<keyword evidence="9 16" id="KW-0249">Electron transport</keyword>
<dbReference type="GO" id="GO:0015990">
    <property type="term" value="P:electron transport coupled proton transport"/>
    <property type="evidence" value="ECO:0007669"/>
    <property type="project" value="TreeGrafter"/>
</dbReference>
<comment type="subcellular location">
    <subcellularLocation>
        <location evidence="1 16">Mitochondrion membrane</location>
        <topology evidence="1 16">Multi-pass membrane protein</topology>
    </subcellularLocation>
</comment>
<dbReference type="EC" id="7.1.1.2" evidence="3 16"/>
<evidence type="ECO:0000256" key="15">
    <source>
        <dbReference type="ARBA" id="ARBA00049551"/>
    </source>
</evidence>
<dbReference type="GO" id="GO:0008137">
    <property type="term" value="F:NADH dehydrogenase (ubiquinone) activity"/>
    <property type="evidence" value="ECO:0007669"/>
    <property type="project" value="UniProtKB-UniRule"/>
</dbReference>
<accession>A0A0U1XGQ0</accession>
<dbReference type="CTD" id="4538"/>
<feature type="transmembrane region" description="Helical" evidence="16">
    <location>
        <begin position="310"/>
        <end position="332"/>
    </location>
</feature>
<organism evidence="19">
    <name type="scientific">Ichthyomyzon unicuspis</name>
    <name type="common">Silver lamprey</name>
    <dbReference type="NCBI Taxonomy" id="30308"/>
    <lineage>
        <taxon>Eukaryota</taxon>
        <taxon>Metazoa</taxon>
        <taxon>Chordata</taxon>
        <taxon>Craniata</taxon>
        <taxon>Vertebrata</taxon>
        <taxon>Cyclostomata</taxon>
        <taxon>Hyperoartia</taxon>
        <taxon>Petromyzontiformes</taxon>
        <taxon>Petromyzontidae</taxon>
        <taxon>Ichthyomyzon</taxon>
    </lineage>
</organism>
<feature type="transmembrane region" description="Helical" evidence="16">
    <location>
        <begin position="353"/>
        <end position="371"/>
    </location>
</feature>
<evidence type="ECO:0000256" key="12">
    <source>
        <dbReference type="ARBA" id="ARBA00023075"/>
    </source>
</evidence>
<comment type="similarity">
    <text evidence="2 16">Belongs to the complex I subunit 4 family.</text>
</comment>
<evidence type="ECO:0000256" key="11">
    <source>
        <dbReference type="ARBA" id="ARBA00023027"/>
    </source>
</evidence>
<dbReference type="NCBIfam" id="TIGR01972">
    <property type="entry name" value="NDH_I_M"/>
    <property type="match status" value="1"/>
</dbReference>
<reference evidence="19" key="1">
    <citation type="journal article" date="2014" name="Mitochondrial DNA">
        <title>Complete mitochondrial genomes of paired species northern brook lamprey (Ichthyomyzon fossor) and silver lamprey (I. unicuspis).</title>
        <authorList>
            <person name="Ren J."/>
            <person name="Buchinger T."/>
            <person name="Pu J."/>
            <person name="Jia L."/>
            <person name="Li W."/>
        </authorList>
    </citation>
    <scope>NUCLEOTIDE SEQUENCE</scope>
    <source>
        <tissue evidence="19">Muscle</tissue>
    </source>
</reference>
<dbReference type="InterPro" id="IPR003918">
    <property type="entry name" value="NADH_UbQ_OxRdtase"/>
</dbReference>
<name>A0A0U1XGQ0_ICHUN</name>
<dbReference type="GO" id="GO:0031966">
    <property type="term" value="C:mitochondrial membrane"/>
    <property type="evidence" value="ECO:0007669"/>
    <property type="project" value="UniProtKB-SubCell"/>
</dbReference>
<dbReference type="InterPro" id="IPR010227">
    <property type="entry name" value="NADH_Q_OxRdtase_chainM/4"/>
</dbReference>
<evidence type="ECO:0000256" key="5">
    <source>
        <dbReference type="ARBA" id="ARBA00022448"/>
    </source>
</evidence>
<evidence type="ECO:0000256" key="6">
    <source>
        <dbReference type="ARBA" id="ARBA00022660"/>
    </source>
</evidence>
<dbReference type="GO" id="GO:0048039">
    <property type="term" value="F:ubiquinone binding"/>
    <property type="evidence" value="ECO:0007669"/>
    <property type="project" value="TreeGrafter"/>
</dbReference>
<dbReference type="Pfam" id="PF00361">
    <property type="entry name" value="Proton_antipo_M"/>
    <property type="match status" value="1"/>
</dbReference>
<dbReference type="AlphaFoldDB" id="A0A0U1XGQ0"/>
<feature type="transmembrane region" description="Helical" evidence="16">
    <location>
        <begin position="196"/>
        <end position="218"/>
    </location>
</feature>
<evidence type="ECO:0000256" key="14">
    <source>
        <dbReference type="ARBA" id="ARBA00023136"/>
    </source>
</evidence>
<feature type="transmembrane region" description="Helical" evidence="16">
    <location>
        <begin position="436"/>
        <end position="455"/>
    </location>
</feature>
<evidence type="ECO:0000256" key="4">
    <source>
        <dbReference type="ARBA" id="ARBA00021006"/>
    </source>
</evidence>
<evidence type="ECO:0000313" key="19">
    <source>
        <dbReference type="EMBL" id="AIT96684.1"/>
    </source>
</evidence>
<keyword evidence="10 16" id="KW-1133">Transmembrane helix</keyword>
<evidence type="ECO:0000256" key="9">
    <source>
        <dbReference type="ARBA" id="ARBA00022982"/>
    </source>
</evidence>
<dbReference type="InterPro" id="IPR001750">
    <property type="entry name" value="ND/Mrp_TM"/>
</dbReference>
<gene>
    <name evidence="19" type="primary">ND4</name>
</gene>
<feature type="domain" description="NADH:ubiquinone oxidoreductase chain 4 N-terminal" evidence="18">
    <location>
        <begin position="1"/>
        <end position="109"/>
    </location>
</feature>
<keyword evidence="11 16" id="KW-0520">NAD</keyword>
<evidence type="ECO:0000256" key="16">
    <source>
        <dbReference type="RuleBase" id="RU003297"/>
    </source>
</evidence>
<keyword evidence="8" id="KW-1278">Translocase</keyword>
<feature type="transmembrane region" description="Helical" evidence="16">
    <location>
        <begin position="230"/>
        <end position="253"/>
    </location>
</feature>
<keyword evidence="6 16" id="KW-0679">Respiratory chain</keyword>
<feature type="transmembrane region" description="Helical" evidence="16">
    <location>
        <begin position="259"/>
        <end position="279"/>
    </location>
</feature>
<sequence length="457" mass="51795">MLKLIIPSMMMIPMTFLMKKNLLWTATTSFSFLIATLSTLMLNTNMTEHNLANPILSTDQFSCPLIMLSCWLLPLTIMASQMHMKTEPITRQKTMISLLILLQILLCITFGASNLLTFYIAFEATLIPTLLIITRWGNQKERLTAGLYFLFYTLSASLPLLIALIVIQTRFNSLSTYIIPLSNLTLLSNTSWSETMWWVACFLAFLIKMPLYIFHLWLPKAHVEAPIAGSMVLAAILLKLGGYGMIRMSSLFIPLTKDLAIPFMIIVMWGMIVSSSICLRQTDLKSMIAYSSINHMNLVVAGIFSMTPWAWSGALAMMIAHGLVSSGLFCLANITYERTHTRSIFMNRGLKTLFPLMSFWWLMMTFANMALPPFPNFTAEILIITSMFNWSNWTILLLGLSMTLTTLFSLNMLIMTQHEHPNKHAPINPSTTREHLLMLMYMAPIILLIINPSPIMI</sequence>
<dbReference type="GO" id="GO:0003954">
    <property type="term" value="F:NADH dehydrogenase activity"/>
    <property type="evidence" value="ECO:0007669"/>
    <property type="project" value="TreeGrafter"/>
</dbReference>
<feature type="transmembrane region" description="Helical" evidence="16">
    <location>
        <begin position="94"/>
        <end position="112"/>
    </location>
</feature>
<evidence type="ECO:0000259" key="18">
    <source>
        <dbReference type="Pfam" id="PF01059"/>
    </source>
</evidence>
<dbReference type="PANTHER" id="PTHR43507:SF20">
    <property type="entry name" value="NADH-UBIQUINONE OXIDOREDUCTASE CHAIN 4"/>
    <property type="match status" value="1"/>
</dbReference>
<keyword evidence="5 16" id="KW-0813">Transport</keyword>
<geneLocation type="mitochondrion" evidence="19"/>
<dbReference type="InterPro" id="IPR000260">
    <property type="entry name" value="NADH4_N"/>
</dbReference>
<evidence type="ECO:0000256" key="1">
    <source>
        <dbReference type="ARBA" id="ARBA00004225"/>
    </source>
</evidence>
<dbReference type="GO" id="GO:0042773">
    <property type="term" value="P:ATP synthesis coupled electron transport"/>
    <property type="evidence" value="ECO:0007669"/>
    <property type="project" value="InterPro"/>
</dbReference>
<dbReference type="GeneID" id="22161488"/>
<evidence type="ECO:0000256" key="7">
    <source>
        <dbReference type="ARBA" id="ARBA00022692"/>
    </source>
</evidence>
<feature type="transmembrane region" description="Helical" evidence="16">
    <location>
        <begin position="118"/>
        <end position="137"/>
    </location>
</feature>
<dbReference type="RefSeq" id="YP_009106949.1">
    <property type="nucleotide sequence ID" value="NC_025553.1"/>
</dbReference>
<feature type="transmembrane region" description="Helical" evidence="16">
    <location>
        <begin position="391"/>
        <end position="415"/>
    </location>
</feature>
<keyword evidence="13 16" id="KW-0496">Mitochondrion</keyword>
<comment type="function">
    <text evidence="16">Core subunit of the mitochondrial membrane respiratory chain NADH dehydrogenase (Complex I) which catalyzes electron transfer from NADH through the respiratory chain, using ubiquinone as an electron acceptor. Essential for the catalytic activity and assembly of complex I.</text>
</comment>
<keyword evidence="12 16" id="KW-0830">Ubiquinone</keyword>
<proteinExistence type="inferred from homology"/>
<evidence type="ECO:0000256" key="2">
    <source>
        <dbReference type="ARBA" id="ARBA00009025"/>
    </source>
</evidence>
<comment type="catalytic activity">
    <reaction evidence="15 16">
        <text>a ubiquinone + NADH + 5 H(+)(in) = a ubiquinol + NAD(+) + 4 H(+)(out)</text>
        <dbReference type="Rhea" id="RHEA:29091"/>
        <dbReference type="Rhea" id="RHEA-COMP:9565"/>
        <dbReference type="Rhea" id="RHEA-COMP:9566"/>
        <dbReference type="ChEBI" id="CHEBI:15378"/>
        <dbReference type="ChEBI" id="CHEBI:16389"/>
        <dbReference type="ChEBI" id="CHEBI:17976"/>
        <dbReference type="ChEBI" id="CHEBI:57540"/>
        <dbReference type="ChEBI" id="CHEBI:57945"/>
        <dbReference type="EC" id="7.1.1.2"/>
    </reaction>
</comment>
<protein>
    <recommendedName>
        <fullName evidence="4 16">NADH-ubiquinone oxidoreductase chain 4</fullName>
        <ecNumber evidence="3 16">7.1.1.2</ecNumber>
    </recommendedName>
</protein>
<keyword evidence="14 16" id="KW-0472">Membrane</keyword>